<keyword evidence="3" id="KW-1185">Reference proteome</keyword>
<dbReference type="AlphaFoldDB" id="A0A1I3RC48"/>
<name>A0A1I3RC48_9RHOB</name>
<dbReference type="OrthoDB" id="9816009at2"/>
<evidence type="ECO:0000313" key="3">
    <source>
        <dbReference type="Proteomes" id="UP000183299"/>
    </source>
</evidence>
<organism evidence="2 3">
    <name type="scientific">Celeribacter halophilus</name>
    <dbReference type="NCBI Taxonomy" id="576117"/>
    <lineage>
        <taxon>Bacteria</taxon>
        <taxon>Pseudomonadati</taxon>
        <taxon>Pseudomonadota</taxon>
        <taxon>Alphaproteobacteria</taxon>
        <taxon>Rhodobacterales</taxon>
        <taxon>Roseobacteraceae</taxon>
        <taxon>Celeribacter</taxon>
    </lineage>
</organism>
<gene>
    <name evidence="2" type="ORF">SAMN04488138_1058</name>
</gene>
<dbReference type="RefSeq" id="WP_066599227.1">
    <property type="nucleotide sequence ID" value="NZ_FORY01000005.1"/>
</dbReference>
<accession>A0A1I3RC48</accession>
<dbReference type="STRING" id="576117.SAMN04488138_1058"/>
<dbReference type="GeneID" id="98664677"/>
<evidence type="ECO:0008006" key="4">
    <source>
        <dbReference type="Google" id="ProtNLM"/>
    </source>
</evidence>
<proteinExistence type="predicted"/>
<evidence type="ECO:0000256" key="1">
    <source>
        <dbReference type="SAM" id="SignalP"/>
    </source>
</evidence>
<feature type="signal peptide" evidence="1">
    <location>
        <begin position="1"/>
        <end position="22"/>
    </location>
</feature>
<protein>
    <recommendedName>
        <fullName evidence="4">Protease inhibitor Inh</fullName>
    </recommendedName>
</protein>
<evidence type="ECO:0000313" key="2">
    <source>
        <dbReference type="EMBL" id="SFJ43868.1"/>
    </source>
</evidence>
<keyword evidence="1" id="KW-0732">Signal</keyword>
<dbReference type="Proteomes" id="UP000183299">
    <property type="component" value="Unassembled WGS sequence"/>
</dbReference>
<reference evidence="2 3" key="1">
    <citation type="submission" date="2016-10" db="EMBL/GenBank/DDBJ databases">
        <authorList>
            <person name="de Groot N.N."/>
        </authorList>
    </citation>
    <scope>NUCLEOTIDE SEQUENCE [LARGE SCALE GENOMIC DNA]</scope>
    <source>
        <strain evidence="2 3">CGMCC 1.8891</strain>
    </source>
</reference>
<dbReference type="EMBL" id="FORY01000005">
    <property type="protein sequence ID" value="SFJ43868.1"/>
    <property type="molecule type" value="Genomic_DNA"/>
</dbReference>
<feature type="chain" id="PRO_5010180334" description="Protease inhibitor Inh" evidence="1">
    <location>
        <begin position="23"/>
        <end position="140"/>
    </location>
</feature>
<sequence>MRKTSHTVLAAAFCIIAAGAGAANFTTAAEVKPILQATKAQWIAVRNYEGQDLLYFTNLLSWRCGLTEVFYSVNGGEMTPFRMEPCYLDTAQPNALKAETLDAVLVSFPAESVETIDLNVTFDDGTSEQAHYERKAVEIQ</sequence>